<keyword evidence="1 2" id="KW-0238">DNA-binding</keyword>
<dbReference type="PROSITE" id="PS50977">
    <property type="entry name" value="HTH_TETR_2"/>
    <property type="match status" value="1"/>
</dbReference>
<dbReference type="Proteomes" id="UP001595443">
    <property type="component" value="Unassembled WGS sequence"/>
</dbReference>
<dbReference type="EMBL" id="JBHRSK010000017">
    <property type="protein sequence ID" value="MFC2970030.1"/>
    <property type="molecule type" value="Genomic_DNA"/>
</dbReference>
<dbReference type="Gene3D" id="1.10.357.10">
    <property type="entry name" value="Tetracycline Repressor, domain 2"/>
    <property type="match status" value="1"/>
</dbReference>
<dbReference type="Gene3D" id="1.10.10.60">
    <property type="entry name" value="Homeodomain-like"/>
    <property type="match status" value="1"/>
</dbReference>
<evidence type="ECO:0000256" key="2">
    <source>
        <dbReference type="PROSITE-ProRule" id="PRU00335"/>
    </source>
</evidence>
<dbReference type="InterPro" id="IPR036271">
    <property type="entry name" value="Tet_transcr_reg_TetR-rel_C_sf"/>
</dbReference>
<reference evidence="5" key="1">
    <citation type="journal article" date="2019" name="Int. J. Syst. Evol. Microbiol.">
        <title>The Global Catalogue of Microorganisms (GCM) 10K type strain sequencing project: providing services to taxonomists for standard genome sequencing and annotation.</title>
        <authorList>
            <consortium name="The Broad Institute Genomics Platform"/>
            <consortium name="The Broad Institute Genome Sequencing Center for Infectious Disease"/>
            <person name="Wu L."/>
            <person name="Ma J."/>
        </authorList>
    </citation>
    <scope>NUCLEOTIDE SEQUENCE [LARGE SCALE GENOMIC DNA]</scope>
    <source>
        <strain evidence="5">KCTC 62192</strain>
    </source>
</reference>
<dbReference type="InterPro" id="IPR001647">
    <property type="entry name" value="HTH_TetR"/>
</dbReference>
<evidence type="ECO:0000313" key="4">
    <source>
        <dbReference type="EMBL" id="MFC2970030.1"/>
    </source>
</evidence>
<dbReference type="PANTHER" id="PTHR30055">
    <property type="entry name" value="HTH-TYPE TRANSCRIPTIONAL REGULATOR RUTR"/>
    <property type="match status" value="1"/>
</dbReference>
<evidence type="ECO:0000313" key="5">
    <source>
        <dbReference type="Proteomes" id="UP001595443"/>
    </source>
</evidence>
<dbReference type="Pfam" id="PF00440">
    <property type="entry name" value="TetR_N"/>
    <property type="match status" value="1"/>
</dbReference>
<dbReference type="PANTHER" id="PTHR30055:SF226">
    <property type="entry name" value="HTH-TYPE TRANSCRIPTIONAL REGULATOR PKSA"/>
    <property type="match status" value="1"/>
</dbReference>
<evidence type="ECO:0000256" key="1">
    <source>
        <dbReference type="ARBA" id="ARBA00023125"/>
    </source>
</evidence>
<dbReference type="SUPFAM" id="SSF46689">
    <property type="entry name" value="Homeodomain-like"/>
    <property type="match status" value="1"/>
</dbReference>
<feature type="DNA-binding region" description="H-T-H motif" evidence="2">
    <location>
        <begin position="59"/>
        <end position="78"/>
    </location>
</feature>
<keyword evidence="5" id="KW-1185">Reference proteome</keyword>
<dbReference type="SUPFAM" id="SSF48498">
    <property type="entry name" value="Tetracyclin repressor-like, C-terminal domain"/>
    <property type="match status" value="1"/>
</dbReference>
<dbReference type="RefSeq" id="WP_377834792.1">
    <property type="nucleotide sequence ID" value="NZ_JBHRSK010000017.1"/>
</dbReference>
<feature type="domain" description="HTH tetR-type" evidence="3">
    <location>
        <begin position="36"/>
        <end position="96"/>
    </location>
</feature>
<evidence type="ECO:0000259" key="3">
    <source>
        <dbReference type="PROSITE" id="PS50977"/>
    </source>
</evidence>
<accession>A0ABV7AMI0</accession>
<organism evidence="4 5">
    <name type="scientific">Acidimangrovimonas pyrenivorans</name>
    <dbReference type="NCBI Taxonomy" id="2030798"/>
    <lineage>
        <taxon>Bacteria</taxon>
        <taxon>Pseudomonadati</taxon>
        <taxon>Pseudomonadota</taxon>
        <taxon>Alphaproteobacteria</taxon>
        <taxon>Rhodobacterales</taxon>
        <taxon>Paracoccaceae</taxon>
        <taxon>Acidimangrovimonas</taxon>
    </lineage>
</organism>
<sequence length="230" mass="25201">MPPARRPLAETPADPPGTFAYPDILVARSAEQPKGARTRAQIQAAACAVLDRKGPSDLTVAAICAEAGISNGTFYIYFADRTLLLEELLIGFGGFVLDMLRSASAARTEAPMRAANSAYYELFRHNRGLMRCLVHHLDGYPEAQAAFHRLNRDWIETVVAAAMRRLQRAGWGGEIGHDELMRRAYALGGMVDQYLASLLLSGDPALVAVSQDREAVLDTLTLIWERGMEI</sequence>
<protein>
    <submittedName>
        <fullName evidence="4">TetR/AcrR family transcriptional regulator</fullName>
    </submittedName>
</protein>
<dbReference type="InterPro" id="IPR009057">
    <property type="entry name" value="Homeodomain-like_sf"/>
</dbReference>
<name>A0ABV7AMI0_9RHOB</name>
<dbReference type="InterPro" id="IPR050109">
    <property type="entry name" value="HTH-type_TetR-like_transc_reg"/>
</dbReference>
<proteinExistence type="predicted"/>
<comment type="caution">
    <text evidence="4">The sequence shown here is derived from an EMBL/GenBank/DDBJ whole genome shotgun (WGS) entry which is preliminary data.</text>
</comment>
<gene>
    <name evidence="4" type="ORF">ACFOES_18185</name>
</gene>